<gene>
    <name evidence="2" type="ORF">CYFA0S_40e00386g</name>
</gene>
<keyword evidence="1" id="KW-0732">Signal</keyword>
<name>A0A061BEZ3_CYBFA</name>
<organism evidence="2">
    <name type="scientific">Cyberlindnera fabianii</name>
    <name type="common">Yeast</name>
    <name type="synonym">Hansenula fabianii</name>
    <dbReference type="NCBI Taxonomy" id="36022"/>
    <lineage>
        <taxon>Eukaryota</taxon>
        <taxon>Fungi</taxon>
        <taxon>Dikarya</taxon>
        <taxon>Ascomycota</taxon>
        <taxon>Saccharomycotina</taxon>
        <taxon>Saccharomycetes</taxon>
        <taxon>Phaffomycetales</taxon>
        <taxon>Phaffomycetaceae</taxon>
        <taxon>Cyberlindnera</taxon>
    </lineage>
</organism>
<dbReference type="OrthoDB" id="10613484at2759"/>
<sequence>MRLVVTLLTALACLLTVDALTSEYYDTFEALLPHRLRNTLHRAAIPNDISIDSQDGPYLYAGEFETVEELSDALFDDLDELYRFNASAPHEYYKQEEYDEAMEMPLYKLSEQLVSELWIKLFHLHQKYIGIFKILEKLGEKDYTALSDHIKKKHTITYYGEGEEFDIEAMSEVDQESTIEIILTKALQVAGFDNEIQKGDEPSNNGVHSFNEIPFLENNIKDYTTLHSEFFELVMEDSPQETSSLLSQGIKALIKIPLLIIKLVLVVIWNLIEVKKLVELAEAKVILSIFRLLKKICKTIRFLKQQIIFEIRVIIYTIKTKKPLYEALGVIFLIIKKLKQLSWILKDLLYRSRWKIYFILKKLKKKLLAPVLYLKLFVYDKLGIPSKEEALYPPWVDKKEEFMDGDYFKTFSRYKWWGPATRDVSMDAIKGYVKDIGVDEYGPADILNYKDDILLDDEDDYDKSNKNVLFDMTEQYGFDYVRLNLKEIRKPFDSENENKSTRALYDGYPNFKYGRR</sequence>
<evidence type="ECO:0000313" key="2">
    <source>
        <dbReference type="EMBL" id="CDR47959.1"/>
    </source>
</evidence>
<evidence type="ECO:0000256" key="1">
    <source>
        <dbReference type="SAM" id="SignalP"/>
    </source>
</evidence>
<feature type="chain" id="PRO_5001598839" evidence="1">
    <location>
        <begin position="20"/>
        <end position="516"/>
    </location>
</feature>
<accession>A0A061BEZ3</accession>
<dbReference type="EMBL" id="LK052925">
    <property type="protein sequence ID" value="CDR47959.1"/>
    <property type="molecule type" value="Genomic_DNA"/>
</dbReference>
<feature type="signal peptide" evidence="1">
    <location>
        <begin position="1"/>
        <end position="19"/>
    </location>
</feature>
<protein>
    <submittedName>
        <fullName evidence="2">CYFA0S40e00386g1_1</fullName>
    </submittedName>
</protein>
<dbReference type="VEuPathDB" id="FungiDB:BON22_3536"/>
<reference evidence="2" key="1">
    <citation type="journal article" date="2014" name="Genome Announc.">
        <title>Genome sequence of the yeast Cyberlindnera fabianii (Hansenula fabianii).</title>
        <authorList>
            <person name="Freel K.C."/>
            <person name="Sarilar V."/>
            <person name="Neuveglise C."/>
            <person name="Devillers H."/>
            <person name="Friedrich A."/>
            <person name="Schacherer J."/>
        </authorList>
    </citation>
    <scope>NUCLEOTIDE SEQUENCE</scope>
    <source>
        <strain evidence="2">YJS4271</strain>
    </source>
</reference>
<proteinExistence type="predicted"/>
<dbReference type="AlphaFoldDB" id="A0A061BEZ3"/>